<dbReference type="Proteomes" id="UP000008370">
    <property type="component" value="Unassembled WGS sequence"/>
</dbReference>
<feature type="compositionally biased region" description="Acidic residues" evidence="6">
    <location>
        <begin position="1170"/>
        <end position="1191"/>
    </location>
</feature>
<dbReference type="PANTHER" id="PTHR12663">
    <property type="entry name" value="ANDROGEN INDUCED INHIBITOR OF PROLIFERATION AS3 / PDS5-RELATED"/>
    <property type="match status" value="1"/>
</dbReference>
<dbReference type="HOGENOM" id="CLU_002562_1_0_1"/>
<keyword evidence="8" id="KW-1185">Reference proteome</keyword>
<dbReference type="GO" id="GO:0051301">
    <property type="term" value="P:cell division"/>
    <property type="evidence" value="ECO:0007669"/>
    <property type="project" value="UniProtKB-KW"/>
</dbReference>
<dbReference type="Gene3D" id="1.25.10.10">
    <property type="entry name" value="Leucine-rich Repeat Variant"/>
    <property type="match status" value="1"/>
</dbReference>
<dbReference type="GeneID" id="18912653"/>
<feature type="region of interest" description="Disordered" evidence="6">
    <location>
        <begin position="1127"/>
        <end position="1243"/>
    </location>
</feature>
<dbReference type="Pfam" id="PF20168">
    <property type="entry name" value="PDS5"/>
    <property type="match status" value="1"/>
</dbReference>
<dbReference type="KEGG" id="pco:PHACADRAFT_207705"/>
<dbReference type="InParanoid" id="K5X144"/>
<dbReference type="InterPro" id="IPR016024">
    <property type="entry name" value="ARM-type_fold"/>
</dbReference>
<dbReference type="GO" id="GO:0005634">
    <property type="term" value="C:nucleus"/>
    <property type="evidence" value="ECO:0007669"/>
    <property type="project" value="UniProtKB-SubCell"/>
</dbReference>
<evidence type="ECO:0000313" key="8">
    <source>
        <dbReference type="Proteomes" id="UP000008370"/>
    </source>
</evidence>
<reference evidence="7 8" key="1">
    <citation type="journal article" date="2012" name="BMC Genomics">
        <title>Comparative genomics of the white-rot fungi, Phanerochaete carnosa and P. chrysosporium, to elucidate the genetic basis of the distinct wood types they colonize.</title>
        <authorList>
            <person name="Suzuki H."/>
            <person name="MacDonald J."/>
            <person name="Syed K."/>
            <person name="Salamov A."/>
            <person name="Hori C."/>
            <person name="Aerts A."/>
            <person name="Henrissat B."/>
            <person name="Wiebenga A."/>
            <person name="vanKuyk P.A."/>
            <person name="Barry K."/>
            <person name="Lindquist E."/>
            <person name="LaButti K."/>
            <person name="Lapidus A."/>
            <person name="Lucas S."/>
            <person name="Coutinho P."/>
            <person name="Gong Y."/>
            <person name="Samejima M."/>
            <person name="Mahadevan R."/>
            <person name="Abou-Zaid M."/>
            <person name="de Vries R.P."/>
            <person name="Igarashi K."/>
            <person name="Yadav J.S."/>
            <person name="Grigoriev I.V."/>
            <person name="Master E.R."/>
        </authorList>
    </citation>
    <scope>NUCLEOTIDE SEQUENCE [LARGE SCALE GENOMIC DNA]</scope>
    <source>
        <strain evidence="7 8">HHB-10118-sp</strain>
    </source>
</reference>
<protein>
    <submittedName>
        <fullName evidence="7">Uncharacterized protein</fullName>
    </submittedName>
</protein>
<keyword evidence="4" id="KW-0539">Nucleus</keyword>
<evidence type="ECO:0000256" key="4">
    <source>
        <dbReference type="ARBA" id="ARBA00023242"/>
    </source>
</evidence>
<name>K5X144_PHACS</name>
<proteinExistence type="predicted"/>
<feature type="compositionally biased region" description="Basic residues" evidence="6">
    <location>
        <begin position="1154"/>
        <end position="1167"/>
    </location>
</feature>
<dbReference type="SUPFAM" id="SSF48371">
    <property type="entry name" value="ARM repeat"/>
    <property type="match status" value="1"/>
</dbReference>
<dbReference type="PANTHER" id="PTHR12663:SF0">
    <property type="entry name" value="PRECOCIOUS DISSOCIATION OF SISTERS 5, ISOFORM A"/>
    <property type="match status" value="1"/>
</dbReference>
<dbReference type="InterPro" id="IPR039776">
    <property type="entry name" value="Pds5"/>
</dbReference>
<dbReference type="OrthoDB" id="200660at2759"/>
<organism evidence="7 8">
    <name type="scientific">Phanerochaete carnosa (strain HHB-10118-sp)</name>
    <name type="common">White-rot fungus</name>
    <name type="synonym">Peniophora carnosa</name>
    <dbReference type="NCBI Taxonomy" id="650164"/>
    <lineage>
        <taxon>Eukaryota</taxon>
        <taxon>Fungi</taxon>
        <taxon>Dikarya</taxon>
        <taxon>Basidiomycota</taxon>
        <taxon>Agaricomycotina</taxon>
        <taxon>Agaricomycetes</taxon>
        <taxon>Polyporales</taxon>
        <taxon>Phanerochaetaceae</taxon>
        <taxon>Phanerochaete</taxon>
    </lineage>
</organism>
<feature type="compositionally biased region" description="Basic and acidic residues" evidence="6">
    <location>
        <begin position="1127"/>
        <end position="1136"/>
    </location>
</feature>
<dbReference type="GO" id="GO:0007064">
    <property type="term" value="P:mitotic sister chromatid cohesion"/>
    <property type="evidence" value="ECO:0007669"/>
    <property type="project" value="InterPro"/>
</dbReference>
<dbReference type="GO" id="GO:0000785">
    <property type="term" value="C:chromatin"/>
    <property type="evidence" value="ECO:0007669"/>
    <property type="project" value="TreeGrafter"/>
</dbReference>
<dbReference type="AlphaFoldDB" id="K5X144"/>
<gene>
    <name evidence="7" type="ORF">PHACADRAFT_207705</name>
</gene>
<evidence type="ECO:0000256" key="3">
    <source>
        <dbReference type="ARBA" id="ARBA00022776"/>
    </source>
</evidence>
<evidence type="ECO:0000256" key="5">
    <source>
        <dbReference type="ARBA" id="ARBA00023306"/>
    </source>
</evidence>
<dbReference type="STRING" id="650164.K5X144"/>
<keyword evidence="3" id="KW-0498">Mitosis</keyword>
<evidence type="ECO:0000313" key="7">
    <source>
        <dbReference type="EMBL" id="EKM56477.1"/>
    </source>
</evidence>
<dbReference type="RefSeq" id="XP_007394324.1">
    <property type="nucleotide sequence ID" value="XM_007394262.1"/>
</dbReference>
<evidence type="ECO:0000256" key="6">
    <source>
        <dbReference type="SAM" id="MobiDB-lite"/>
    </source>
</evidence>
<accession>K5X144</accession>
<feature type="compositionally biased region" description="Basic residues" evidence="6">
    <location>
        <begin position="1215"/>
        <end position="1237"/>
    </location>
</feature>
<dbReference type="GO" id="GO:0006281">
    <property type="term" value="P:DNA repair"/>
    <property type="evidence" value="ECO:0007669"/>
    <property type="project" value="TreeGrafter"/>
</dbReference>
<keyword evidence="5" id="KW-0131">Cell cycle</keyword>
<sequence>MVAQTRTAGQPSPKKLKFHDKLTTKNSTTDALQKKLKALHTELAAMDQETVDTGSFSGVRKELVNTSILLHKDRGVKAYAACCLADLLRLYAPDAPYTRDELRDIFSFFFRQLSTGLKGPDSPYYNEYYHLLESLSTVKSVVLVCDLPNAEDLMTEIFRSFFGTVRMNLAKKIELFMSDILVALIDECQSLPAEVLEVIMAQFMDKSARMEQPAYRLAVKVCTDTADKLQRHVCQYFTDIIVEHSRDEDYEEMQTAHNLIKRLNSACQALLHNVVPQLEEELRVQENQIRVMATQTLGEMFADKGGGDLVRKYPSTWSAWLARKNDQAVVIRQAFVETAKGVLVTMTLPEPRQQVGDALQGKLLDPDDKIRSAVCRLYFQLDYETALHHVSTEQLKSVASRGIDRKPSVQVEAMKAIARLYTLAYPEIENNDAAAIEHFSWIPQSILHMAKTSLEIKALAEQVIADYILPLPAASSSTGKTSEIDEVAWTDRLLTTMKYLDPIAVNTLLSLSGLKMPRPTAYEHYIESCIANNGGIIDEGEDKIIAQLDQDIKRVAAMLPDPQKAIEDLQAFATLNEGRLYKLSKTCMDVQTDIKTLVKSQAEFTKRLDQSSSSLVQTMTTLLRRASLHLVNQSSVPVLLQRIARGTDTDGTLTDTAQSARTWLVFVAKHQPALFKHHVGELVKASADERKPVLIETALHALSAVSKWDAKAAPSDKRTLERLQHFVMDANHQHAKFAARILTCVPGKDEICSAILDQIAEGLSEADPELLAAHVVVLAQLATRVPDAFEERSEVITSYLLKHVIMVPMSADQDVMYTDEEWVEDAYVWPELRARVAALKVFRNRLLARAESQEAKELAKPALKMFLTILENQGSVRLGLDDDPRAKSRVRLQAAISLLRMATVKDFAESIAPNFVVLALVVQDACYQVRITFVNKLVGLLTAMRLPPTYNVVPFLSVHDPEKDVVDMCQAYVQHAVRMMPKQLRLQYFEMMFVRLLHSLAHHPDYALNEEAVQDIAKYIELYLDMICTSENLSLLYHLTSRLKMVRDSEGHTFSEHLYALSELAQRLLRVRAKQHNWPLDTFPGKISLPGGIFAKLPSPEACREIVQTTYLPENLLGWLAQRENRHATAAKEKPKAQRKAPVKRKAAEPKANGHAKKPRTKARKRKAESEEEEDSESEEEDEDEDEDEEEPPRSSVQPSEPDVEEEAKEERLGRGARTRAKAKIKQQIRRPTKPRARAGSDD</sequence>
<keyword evidence="2" id="KW-0132">Cell division</keyword>
<dbReference type="FunCoup" id="K5X144">
    <property type="interactions" value="513"/>
</dbReference>
<dbReference type="InterPro" id="IPR011989">
    <property type="entry name" value="ARM-like"/>
</dbReference>
<evidence type="ECO:0000256" key="1">
    <source>
        <dbReference type="ARBA" id="ARBA00004123"/>
    </source>
</evidence>
<comment type="subcellular location">
    <subcellularLocation>
        <location evidence="1">Nucleus</location>
    </subcellularLocation>
</comment>
<dbReference type="EMBL" id="JH930471">
    <property type="protein sequence ID" value="EKM56477.1"/>
    <property type="molecule type" value="Genomic_DNA"/>
</dbReference>
<evidence type="ECO:0000256" key="2">
    <source>
        <dbReference type="ARBA" id="ARBA00022618"/>
    </source>
</evidence>
<dbReference type="CDD" id="cd19953">
    <property type="entry name" value="PDS5"/>
    <property type="match status" value="1"/>
</dbReference>